<keyword evidence="1" id="KW-0732">Signal</keyword>
<dbReference type="PANTHER" id="PTHR11412:SF136">
    <property type="entry name" value="CD109 ANTIGEN"/>
    <property type="match status" value="1"/>
</dbReference>
<evidence type="ECO:0000256" key="1">
    <source>
        <dbReference type="ARBA" id="ARBA00022729"/>
    </source>
</evidence>
<dbReference type="PANTHER" id="PTHR11412">
    <property type="entry name" value="MACROGLOBULIN / COMPLEMENT"/>
    <property type="match status" value="1"/>
</dbReference>
<accession>A0A8C4R1P9</accession>
<keyword evidence="5" id="KW-1185">Reference proteome</keyword>
<dbReference type="Proteomes" id="UP000694388">
    <property type="component" value="Unplaced"/>
</dbReference>
<dbReference type="Pfam" id="PF17791">
    <property type="entry name" value="MG3"/>
    <property type="match status" value="1"/>
</dbReference>
<evidence type="ECO:0000313" key="5">
    <source>
        <dbReference type="Proteomes" id="UP000694388"/>
    </source>
</evidence>
<evidence type="ECO:0000256" key="2">
    <source>
        <dbReference type="ARBA" id="ARBA00022966"/>
    </source>
</evidence>
<dbReference type="OMA" id="CEPNTEC"/>
<protein>
    <recommendedName>
        <fullName evidence="3">Macroglobulin domain-containing protein</fullName>
    </recommendedName>
</protein>
<dbReference type="Ensembl" id="ENSEBUT00000024021.1">
    <property type="protein sequence ID" value="ENSEBUP00000023446.1"/>
    <property type="gene ID" value="ENSEBUG00000014443.1"/>
</dbReference>
<evidence type="ECO:0000313" key="4">
    <source>
        <dbReference type="Ensembl" id="ENSEBUP00000023446.1"/>
    </source>
</evidence>
<dbReference type="Gene3D" id="2.60.40.1940">
    <property type="match status" value="1"/>
</dbReference>
<dbReference type="InterPro" id="IPR013783">
    <property type="entry name" value="Ig-like_fold"/>
</dbReference>
<reference evidence="4" key="2">
    <citation type="submission" date="2025-09" db="UniProtKB">
        <authorList>
            <consortium name="Ensembl"/>
        </authorList>
    </citation>
    <scope>IDENTIFICATION</scope>
</reference>
<feature type="domain" description="Macroglobulin" evidence="3">
    <location>
        <begin position="6"/>
        <end position="66"/>
    </location>
</feature>
<name>A0A8C4R1P9_EPTBU</name>
<dbReference type="Gene3D" id="2.60.40.10">
    <property type="entry name" value="Immunoglobulins"/>
    <property type="match status" value="1"/>
</dbReference>
<proteinExistence type="predicted"/>
<evidence type="ECO:0000259" key="3">
    <source>
        <dbReference type="Pfam" id="PF17791"/>
    </source>
</evidence>
<reference evidence="4" key="1">
    <citation type="submission" date="2025-08" db="UniProtKB">
        <authorList>
            <consortium name="Ensembl"/>
        </authorList>
    </citation>
    <scope>IDENTIFICATION</scope>
</reference>
<sequence>MFLFAVLPKFEVIINIPTFIVQNEQRGLAGTAVAKYTYGMKVRGEARVTLSAFVFKPCEPNTECILSKYGQKEVKISNIFPEINGQVDFAFSHREIMKMLQNAFPGRMKVSVEVKEKLTGIVTKAEKSLRFSKERNRLQFVNAPRSFMPGMKYITYVQVTQYDGTPLLPKDRCMAVYVLIKETGAENRASHKNMYLCILDNGIVK</sequence>
<organism evidence="4 5">
    <name type="scientific">Eptatretus burgeri</name>
    <name type="common">Inshore hagfish</name>
    <dbReference type="NCBI Taxonomy" id="7764"/>
    <lineage>
        <taxon>Eukaryota</taxon>
        <taxon>Metazoa</taxon>
        <taxon>Chordata</taxon>
        <taxon>Craniata</taxon>
        <taxon>Vertebrata</taxon>
        <taxon>Cyclostomata</taxon>
        <taxon>Myxini</taxon>
        <taxon>Myxiniformes</taxon>
        <taxon>Myxinidae</taxon>
        <taxon>Eptatretinae</taxon>
        <taxon>Eptatretus</taxon>
    </lineage>
</organism>
<dbReference type="GeneTree" id="ENSGT00940000155926"/>
<dbReference type="InterPro" id="IPR041555">
    <property type="entry name" value="MG3"/>
</dbReference>
<keyword evidence="2" id="KW-0882">Thioester bond</keyword>
<dbReference type="InterPro" id="IPR050473">
    <property type="entry name" value="A2M/Complement_sys"/>
</dbReference>
<dbReference type="AlphaFoldDB" id="A0A8C4R1P9"/>